<comment type="caution">
    <text evidence="2">The sequence shown here is derived from an EMBL/GenBank/DDBJ whole genome shotgun (WGS) entry which is preliminary data.</text>
</comment>
<reference evidence="2" key="1">
    <citation type="journal article" date="2021" name="PeerJ">
        <title>Extensive microbial diversity within the chicken gut microbiome revealed by metagenomics and culture.</title>
        <authorList>
            <person name="Gilroy R."/>
            <person name="Ravi A."/>
            <person name="Getino M."/>
            <person name="Pursley I."/>
            <person name="Horton D.L."/>
            <person name="Alikhan N.F."/>
            <person name="Baker D."/>
            <person name="Gharbi K."/>
            <person name="Hall N."/>
            <person name="Watson M."/>
            <person name="Adriaenssens E.M."/>
            <person name="Foster-Nyarko E."/>
            <person name="Jarju S."/>
            <person name="Secka A."/>
            <person name="Antonio M."/>
            <person name="Oren A."/>
            <person name="Chaudhuri R.R."/>
            <person name="La Ragione R."/>
            <person name="Hildebrand F."/>
            <person name="Pallen M.J."/>
        </authorList>
    </citation>
    <scope>NUCLEOTIDE SEQUENCE</scope>
    <source>
        <strain evidence="2">CHK186-1790</strain>
    </source>
</reference>
<dbReference type="SUPFAM" id="SSF51658">
    <property type="entry name" value="Xylose isomerase-like"/>
    <property type="match status" value="1"/>
</dbReference>
<dbReference type="AlphaFoldDB" id="A0A9D2P250"/>
<dbReference type="InterPro" id="IPR036237">
    <property type="entry name" value="Xyl_isomerase-like_sf"/>
</dbReference>
<gene>
    <name evidence="2" type="ORF">H9701_10130</name>
</gene>
<dbReference type="InterPro" id="IPR013022">
    <property type="entry name" value="Xyl_isomerase-like_TIM-brl"/>
</dbReference>
<evidence type="ECO:0000313" key="2">
    <source>
        <dbReference type="EMBL" id="HJC41891.1"/>
    </source>
</evidence>
<name>A0A9D2P250_9FIRM</name>
<dbReference type="GO" id="GO:0016853">
    <property type="term" value="F:isomerase activity"/>
    <property type="evidence" value="ECO:0007669"/>
    <property type="project" value="UniProtKB-KW"/>
</dbReference>
<feature type="non-terminal residue" evidence="2">
    <location>
        <position position="228"/>
    </location>
</feature>
<feature type="domain" description="Xylose isomerase-like TIM barrel" evidence="1">
    <location>
        <begin position="26"/>
        <end position="219"/>
    </location>
</feature>
<proteinExistence type="predicted"/>
<protein>
    <submittedName>
        <fullName evidence="2">Sugar phosphate isomerase/epimerase</fullName>
    </submittedName>
</protein>
<keyword evidence="2" id="KW-0413">Isomerase</keyword>
<evidence type="ECO:0000259" key="1">
    <source>
        <dbReference type="Pfam" id="PF01261"/>
    </source>
</evidence>
<dbReference type="Proteomes" id="UP000823882">
    <property type="component" value="Unassembled WGS sequence"/>
</dbReference>
<evidence type="ECO:0000313" key="3">
    <source>
        <dbReference type="Proteomes" id="UP000823882"/>
    </source>
</evidence>
<organism evidence="2 3">
    <name type="scientific">Candidatus Intestinimonas pullistercoris</name>
    <dbReference type="NCBI Taxonomy" id="2838623"/>
    <lineage>
        <taxon>Bacteria</taxon>
        <taxon>Bacillati</taxon>
        <taxon>Bacillota</taxon>
        <taxon>Clostridia</taxon>
        <taxon>Eubacteriales</taxon>
        <taxon>Intestinimonas</taxon>
    </lineage>
</organism>
<accession>A0A9D2P250</accession>
<dbReference type="EMBL" id="DWWJ01000190">
    <property type="protein sequence ID" value="HJC41891.1"/>
    <property type="molecule type" value="Genomic_DNA"/>
</dbReference>
<dbReference type="Pfam" id="PF01261">
    <property type="entry name" value="AP_endonuc_2"/>
    <property type="match status" value="1"/>
</dbReference>
<sequence length="228" mass="25452">MKRLMSLPLSGRTLAEYGGPAGLEAACRALSCDGLEVVWAGEDLPRDVPPALHAGYHLTFFPDWLDFWRGDRRALAAKFGGEAVWRAFYGGPEGPETLLKLYREDLDRALAWGAGYVVFHVSDVSVQEGYTYRWLHSHWEVIDAAVEAINTLLEGRTAGPAFLVENQWWPGFTFTEPDLTARLLEGIRYPNKGILLDTGHLMNANLDLGTQEEGAAYIHRMLDRHGPL</sequence>
<reference evidence="2" key="2">
    <citation type="submission" date="2021-04" db="EMBL/GenBank/DDBJ databases">
        <authorList>
            <person name="Gilroy R."/>
        </authorList>
    </citation>
    <scope>NUCLEOTIDE SEQUENCE</scope>
    <source>
        <strain evidence="2">CHK186-1790</strain>
    </source>
</reference>
<dbReference type="Gene3D" id="3.20.20.150">
    <property type="entry name" value="Divalent-metal-dependent TIM barrel enzymes"/>
    <property type="match status" value="1"/>
</dbReference>